<keyword evidence="1" id="KW-0597">Phosphoprotein</keyword>
<dbReference type="SUPFAM" id="SSF52172">
    <property type="entry name" value="CheY-like"/>
    <property type="match status" value="1"/>
</dbReference>
<feature type="modified residue" description="4-aspartylphosphate" evidence="1">
    <location>
        <position position="66"/>
    </location>
</feature>
<organism evidence="3 4">
    <name type="scientific">Actinoplanes auranticolor</name>
    <dbReference type="NCBI Taxonomy" id="47988"/>
    <lineage>
        <taxon>Bacteria</taxon>
        <taxon>Bacillati</taxon>
        <taxon>Actinomycetota</taxon>
        <taxon>Actinomycetes</taxon>
        <taxon>Micromonosporales</taxon>
        <taxon>Micromonosporaceae</taxon>
        <taxon>Actinoplanes</taxon>
    </lineage>
</organism>
<feature type="domain" description="Response regulatory" evidence="2">
    <location>
        <begin position="8"/>
        <end position="132"/>
    </location>
</feature>
<dbReference type="Proteomes" id="UP000681340">
    <property type="component" value="Unassembled WGS sequence"/>
</dbReference>
<dbReference type="InterPro" id="IPR052893">
    <property type="entry name" value="TCS_response_regulator"/>
</dbReference>
<dbReference type="SMART" id="SM00448">
    <property type="entry name" value="REC"/>
    <property type="match status" value="1"/>
</dbReference>
<dbReference type="GO" id="GO:0000160">
    <property type="term" value="P:phosphorelay signal transduction system"/>
    <property type="evidence" value="ECO:0007669"/>
    <property type="project" value="InterPro"/>
</dbReference>
<evidence type="ECO:0000259" key="2">
    <source>
        <dbReference type="PROSITE" id="PS50110"/>
    </source>
</evidence>
<dbReference type="PROSITE" id="PS50110">
    <property type="entry name" value="RESPONSE_REGULATORY"/>
    <property type="match status" value="1"/>
</dbReference>
<dbReference type="AlphaFoldDB" id="A0A919SHT6"/>
<accession>A0A919SHT6</accession>
<dbReference type="Gene3D" id="3.40.50.2300">
    <property type="match status" value="1"/>
</dbReference>
<evidence type="ECO:0000313" key="3">
    <source>
        <dbReference type="EMBL" id="GIM71884.1"/>
    </source>
</evidence>
<gene>
    <name evidence="3" type="ORF">Aau02nite_48200</name>
</gene>
<evidence type="ECO:0000256" key="1">
    <source>
        <dbReference type="PROSITE-ProRule" id="PRU00169"/>
    </source>
</evidence>
<dbReference type="InterPro" id="IPR011006">
    <property type="entry name" value="CheY-like_superfamily"/>
</dbReference>
<dbReference type="InterPro" id="IPR001789">
    <property type="entry name" value="Sig_transdc_resp-reg_receiver"/>
</dbReference>
<comment type="caution">
    <text evidence="3">The sequence shown here is derived from an EMBL/GenBank/DDBJ whole genome shotgun (WGS) entry which is preliminary data.</text>
</comment>
<dbReference type="Pfam" id="PF00072">
    <property type="entry name" value="Response_reg"/>
    <property type="match status" value="1"/>
</dbReference>
<proteinExistence type="predicted"/>
<evidence type="ECO:0000313" key="4">
    <source>
        <dbReference type="Proteomes" id="UP000681340"/>
    </source>
</evidence>
<name>A0A919SHT6_9ACTN</name>
<dbReference type="EMBL" id="BOQL01000038">
    <property type="protein sequence ID" value="GIM71884.1"/>
    <property type="molecule type" value="Genomic_DNA"/>
</dbReference>
<keyword evidence="4" id="KW-1185">Reference proteome</keyword>
<dbReference type="PANTHER" id="PTHR44520:SF2">
    <property type="entry name" value="RESPONSE REGULATOR RCP1"/>
    <property type="match status" value="1"/>
</dbReference>
<protein>
    <submittedName>
        <fullName evidence="3">Two-component system response regulator</fullName>
    </submittedName>
</protein>
<sequence>MTGASTVEFLLVQDDPAEELFTRETFETYKVLNRVHTVHTVAQAQAFLRRDAPYAHVPEPDVILLDLNLPGRDGRHLLRHLREHSAATVPVILLVDSPVAEGILRREDLPVQGYATKPVDLACLSSVVRSLDSIAFVVLRVE</sequence>
<reference evidence="3" key="1">
    <citation type="submission" date="2021-03" db="EMBL/GenBank/DDBJ databases">
        <title>Whole genome shotgun sequence of Actinoplanes auranticolor NBRC 12245.</title>
        <authorList>
            <person name="Komaki H."/>
            <person name="Tamura T."/>
        </authorList>
    </citation>
    <scope>NUCLEOTIDE SEQUENCE</scope>
    <source>
        <strain evidence="3">NBRC 12245</strain>
    </source>
</reference>
<dbReference type="PANTHER" id="PTHR44520">
    <property type="entry name" value="RESPONSE REGULATOR RCP1-RELATED"/>
    <property type="match status" value="1"/>
</dbReference>